<keyword evidence="4" id="KW-1185">Reference proteome</keyword>
<evidence type="ECO:0000313" key="4">
    <source>
        <dbReference type="Proteomes" id="UP000187191"/>
    </source>
</evidence>
<dbReference type="InterPro" id="IPR012312">
    <property type="entry name" value="Hemerythrin-like"/>
</dbReference>
<proteinExistence type="predicted"/>
<dbReference type="OrthoDB" id="5183396at2"/>
<sequence>MFPSQDVVKLILRDHRIAEDLLRQLRHGGPSERRHALRDFAQLYLAHVRAEEAEVYPALKRYGGIDNGQIRRGLARHDEGTEALLDLLEADERSPCAWDARLDELVTAVTDYADETERTLLADARERVTRAGRTRLGAAFARERAQQLRVCSGDVDDVRRMMHG</sequence>
<dbReference type="RefSeq" id="WP_076687545.1">
    <property type="nucleotide sequence ID" value="NZ_CP015588.1"/>
</dbReference>
<accession>A0A1P8TQ65</accession>
<reference evidence="2 4" key="1">
    <citation type="submission" date="2016-05" db="EMBL/GenBank/DDBJ databases">
        <authorList>
            <person name="Gu J."/>
        </authorList>
    </citation>
    <scope>NUCLEOTIDE SEQUENCE [LARGE SCALE GENOMIC DNA]</scope>
    <source>
        <strain evidence="2 4">ACCC40021</strain>
    </source>
</reference>
<dbReference type="EMBL" id="CP015588">
    <property type="protein sequence ID" value="APY89786.1"/>
    <property type="molecule type" value="Genomic_DNA"/>
</dbReference>
<evidence type="ECO:0000313" key="5">
    <source>
        <dbReference type="Proteomes" id="UP000596130"/>
    </source>
</evidence>
<dbReference type="Proteomes" id="UP000596130">
    <property type="component" value="Chromosome"/>
</dbReference>
<name>A0A1P8TQ65_9ACTN</name>
<protein>
    <submittedName>
        <fullName evidence="3">Hemerythrin domain-containing protein</fullName>
    </submittedName>
</protein>
<feature type="domain" description="Hemerythrin-like" evidence="1">
    <location>
        <begin position="7"/>
        <end position="121"/>
    </location>
</feature>
<dbReference type="Gene3D" id="1.20.120.520">
    <property type="entry name" value="nmb1532 protein domain like"/>
    <property type="match status" value="1"/>
</dbReference>
<dbReference type="PANTHER" id="PTHR35585:SF1">
    <property type="entry name" value="HHE DOMAIN PROTEIN (AFU_ORTHOLOGUE AFUA_4G00730)"/>
    <property type="match status" value="1"/>
</dbReference>
<evidence type="ECO:0000313" key="3">
    <source>
        <dbReference type="EMBL" id="QQC87726.1"/>
    </source>
</evidence>
<evidence type="ECO:0000313" key="2">
    <source>
        <dbReference type="EMBL" id="APY89786.1"/>
    </source>
</evidence>
<dbReference type="AlphaFoldDB" id="A0A1P8TQ65"/>
<dbReference type="Proteomes" id="UP000187191">
    <property type="component" value="Chromosome"/>
</dbReference>
<dbReference type="KEGG" id="ssia:A7J05_32560"/>
<dbReference type="Pfam" id="PF01814">
    <property type="entry name" value="Hemerythrin"/>
    <property type="match status" value="1"/>
</dbReference>
<dbReference type="EMBL" id="CP065959">
    <property type="protein sequence ID" value="QQC87726.1"/>
    <property type="molecule type" value="Genomic_DNA"/>
</dbReference>
<evidence type="ECO:0000259" key="1">
    <source>
        <dbReference type="Pfam" id="PF01814"/>
    </source>
</evidence>
<organism evidence="3 5">
    <name type="scientific">Streptomyces alfalfae</name>
    <dbReference type="NCBI Taxonomy" id="1642299"/>
    <lineage>
        <taxon>Bacteria</taxon>
        <taxon>Bacillati</taxon>
        <taxon>Actinomycetota</taxon>
        <taxon>Actinomycetes</taxon>
        <taxon>Kitasatosporales</taxon>
        <taxon>Streptomycetaceae</taxon>
        <taxon>Streptomyces</taxon>
    </lineage>
</organism>
<dbReference type="PANTHER" id="PTHR35585">
    <property type="entry name" value="HHE DOMAIN PROTEIN (AFU_ORTHOLOGUE AFUA_4G00730)"/>
    <property type="match status" value="1"/>
</dbReference>
<reference evidence="3 5" key="2">
    <citation type="submission" date="2020-12" db="EMBL/GenBank/DDBJ databases">
        <title>Identification and biosynthesis of polyene macrolides produced by Streptomyces alfalfae Men-myco-93-63.</title>
        <authorList>
            <person name="Liu D."/>
            <person name="Li Y."/>
            <person name="Liu L."/>
            <person name="Han X."/>
            <person name="Shen F."/>
        </authorList>
    </citation>
    <scope>NUCLEOTIDE SEQUENCE [LARGE SCALE GENOMIC DNA]</scope>
    <source>
        <strain evidence="3 5">Men-myco-93-63</strain>
    </source>
</reference>
<gene>
    <name evidence="2" type="ORF">A7J05_32560</name>
    <name evidence="3" type="ORF">I8755_04370</name>
</gene>